<dbReference type="RefSeq" id="WP_369185807.1">
    <property type="nucleotide sequence ID" value="NZ_CP163445.1"/>
</dbReference>
<sequence>MSAGWPGERPGAVYRLVACATDPDPAERTACIPPARRAIRLAAARWGVGDGVLDDLAAVAGELLANATQHAGPARRSVVDFPLRSC</sequence>
<accession>A0AB39TWV5</accession>
<evidence type="ECO:0000313" key="1">
    <source>
        <dbReference type="EMBL" id="XDQ83763.1"/>
    </source>
</evidence>
<gene>
    <name evidence="1" type="ORF">AB2U05_37290</name>
</gene>
<evidence type="ECO:0008006" key="2">
    <source>
        <dbReference type="Google" id="ProtNLM"/>
    </source>
</evidence>
<dbReference type="AlphaFoldDB" id="A0AB39TWV5"/>
<dbReference type="Gene3D" id="3.30.565.10">
    <property type="entry name" value="Histidine kinase-like ATPase, C-terminal domain"/>
    <property type="match status" value="1"/>
</dbReference>
<proteinExistence type="predicted"/>
<dbReference type="InterPro" id="IPR036890">
    <property type="entry name" value="HATPase_C_sf"/>
</dbReference>
<protein>
    <recommendedName>
        <fullName evidence="2">ATP-binding protein</fullName>
    </recommendedName>
</protein>
<name>A0AB39TWV5_9ACTN</name>
<dbReference type="EMBL" id="CP163445">
    <property type="protein sequence ID" value="XDQ83763.1"/>
    <property type="molecule type" value="Genomic_DNA"/>
</dbReference>
<organism evidence="1">
    <name type="scientific">Streptomyces sp. Y1</name>
    <dbReference type="NCBI Taxonomy" id="3238634"/>
    <lineage>
        <taxon>Bacteria</taxon>
        <taxon>Bacillati</taxon>
        <taxon>Actinomycetota</taxon>
        <taxon>Actinomycetes</taxon>
        <taxon>Kitasatosporales</taxon>
        <taxon>Streptomycetaceae</taxon>
        <taxon>Streptomyces</taxon>
    </lineage>
</organism>
<reference evidence="1" key="1">
    <citation type="submission" date="2024-07" db="EMBL/GenBank/DDBJ databases">
        <authorList>
            <person name="Yu S.T."/>
        </authorList>
    </citation>
    <scope>NUCLEOTIDE SEQUENCE</scope>
    <source>
        <strain evidence="1">Y1</strain>
    </source>
</reference>